<dbReference type="Gene3D" id="3.30.420.10">
    <property type="entry name" value="Ribonuclease H-like superfamily/Ribonuclease H"/>
    <property type="match status" value="1"/>
</dbReference>
<dbReference type="InterPro" id="IPR001584">
    <property type="entry name" value="Integrase_cat-core"/>
</dbReference>
<dbReference type="SUPFAM" id="SSF53098">
    <property type="entry name" value="Ribonuclease H-like"/>
    <property type="match status" value="1"/>
</dbReference>
<comment type="caution">
    <text evidence="6">The sequence shown here is derived from an EMBL/GenBank/DDBJ whole genome shotgun (WGS) entry which is preliminary data.</text>
</comment>
<evidence type="ECO:0000256" key="2">
    <source>
        <dbReference type="ARBA" id="ARBA00023004"/>
    </source>
</evidence>
<dbReference type="GO" id="GO:0051536">
    <property type="term" value="F:iron-sulfur cluster binding"/>
    <property type="evidence" value="ECO:0007669"/>
    <property type="project" value="UniProtKB-KW"/>
</dbReference>
<gene>
    <name evidence="6" type="ORF">H9758_10520</name>
</gene>
<dbReference type="AlphaFoldDB" id="A0A9D2NQ87"/>
<dbReference type="GO" id="GO:0004803">
    <property type="term" value="F:transposase activity"/>
    <property type="evidence" value="ECO:0007669"/>
    <property type="project" value="TreeGrafter"/>
</dbReference>
<dbReference type="Proteomes" id="UP000823890">
    <property type="component" value="Unassembled WGS sequence"/>
</dbReference>
<keyword evidence="2" id="KW-0408">Iron</keyword>
<reference evidence="6" key="1">
    <citation type="journal article" date="2021" name="PeerJ">
        <title>Extensive microbial diversity within the chicken gut microbiome revealed by metagenomics and culture.</title>
        <authorList>
            <person name="Gilroy R."/>
            <person name="Ravi A."/>
            <person name="Getino M."/>
            <person name="Pursley I."/>
            <person name="Horton D.L."/>
            <person name="Alikhan N.F."/>
            <person name="Baker D."/>
            <person name="Gharbi K."/>
            <person name="Hall N."/>
            <person name="Watson M."/>
            <person name="Adriaenssens E.M."/>
            <person name="Foster-Nyarko E."/>
            <person name="Jarju S."/>
            <person name="Secka A."/>
            <person name="Antonio M."/>
            <person name="Oren A."/>
            <person name="Chaudhuri R.R."/>
            <person name="La Ragione R."/>
            <person name="Hildebrand F."/>
            <person name="Pallen M.J."/>
        </authorList>
    </citation>
    <scope>NUCLEOTIDE SEQUENCE</scope>
    <source>
        <strain evidence="6">ChiW19-954</strain>
    </source>
</reference>
<dbReference type="GO" id="GO:0003676">
    <property type="term" value="F:nucleic acid binding"/>
    <property type="evidence" value="ECO:0007669"/>
    <property type="project" value="InterPro"/>
</dbReference>
<dbReference type="InterPro" id="IPR012337">
    <property type="entry name" value="RNaseH-like_sf"/>
</dbReference>
<dbReference type="GO" id="GO:0015074">
    <property type="term" value="P:DNA integration"/>
    <property type="evidence" value="ECO:0007669"/>
    <property type="project" value="InterPro"/>
</dbReference>
<dbReference type="PROSITE" id="PS00198">
    <property type="entry name" value="4FE4S_FER_1"/>
    <property type="match status" value="1"/>
</dbReference>
<dbReference type="GO" id="GO:0006310">
    <property type="term" value="P:DNA recombination"/>
    <property type="evidence" value="ECO:0007669"/>
    <property type="project" value="UniProtKB-KW"/>
</dbReference>
<keyword evidence="1" id="KW-0479">Metal-binding</keyword>
<reference evidence="6" key="2">
    <citation type="submission" date="2021-04" db="EMBL/GenBank/DDBJ databases">
        <authorList>
            <person name="Gilroy R."/>
        </authorList>
    </citation>
    <scope>NUCLEOTIDE SEQUENCE</scope>
    <source>
        <strain evidence="6">ChiW19-954</strain>
    </source>
</reference>
<dbReference type="InterPro" id="IPR053392">
    <property type="entry name" value="Transposase_IS30-like"/>
</dbReference>
<dbReference type="PANTHER" id="PTHR10948:SF23">
    <property type="entry name" value="TRANSPOSASE INSI FOR INSERTION SEQUENCE ELEMENT IS30A-RELATED"/>
    <property type="match status" value="1"/>
</dbReference>
<evidence type="ECO:0000256" key="3">
    <source>
        <dbReference type="ARBA" id="ARBA00023014"/>
    </source>
</evidence>
<dbReference type="GO" id="GO:0046872">
    <property type="term" value="F:metal ion binding"/>
    <property type="evidence" value="ECO:0007669"/>
    <property type="project" value="UniProtKB-KW"/>
</dbReference>
<evidence type="ECO:0000313" key="6">
    <source>
        <dbReference type="EMBL" id="HJC35004.1"/>
    </source>
</evidence>
<proteinExistence type="predicted"/>
<dbReference type="InterPro" id="IPR051917">
    <property type="entry name" value="Transposase-Integrase"/>
</dbReference>
<dbReference type="PANTHER" id="PTHR10948">
    <property type="entry name" value="TRANSPOSASE"/>
    <property type="match status" value="1"/>
</dbReference>
<protein>
    <submittedName>
        <fullName evidence="6">IS30 family transposase</fullName>
    </submittedName>
</protein>
<dbReference type="EMBL" id="DWWO01000130">
    <property type="protein sequence ID" value="HJC35004.1"/>
    <property type="molecule type" value="Genomic_DNA"/>
</dbReference>
<dbReference type="Pfam" id="PF13936">
    <property type="entry name" value="HTH_38"/>
    <property type="match status" value="1"/>
</dbReference>
<evidence type="ECO:0000256" key="4">
    <source>
        <dbReference type="ARBA" id="ARBA00023172"/>
    </source>
</evidence>
<accession>A0A9D2NQ87</accession>
<dbReference type="GO" id="GO:0005829">
    <property type="term" value="C:cytosol"/>
    <property type="evidence" value="ECO:0007669"/>
    <property type="project" value="TreeGrafter"/>
</dbReference>
<keyword evidence="4" id="KW-0233">DNA recombination</keyword>
<sequence length="435" mass="49637">MKKHTHLSLDERITIAQLLKDCSPFKAIARELGRDPSTISKEVRGHRVPKKSGALGKAFNNCAHRFGCDCRRLCTGCKNNRYCWTCGKCISICPDYKEQKCSRISSPPYVCNGCQNLNSCTLEKWFYRAQSAQEEYKSLLSEAREGISLSEDEIRHLDSIISPLILKGQSLNHIFQNHGDSIMVSESTLYRLINDNLFTARNLDLPRRVRFSKRKCRKNRKIDKQCRTGRTYLDYQVYIQEHPDLPVTQIDSVEGVKGGKVLLTIHFVQAEFMAAFLRDTNDSQSVIDIFNRLYLELRCDIFISLMPVLLADNGSEFSNPSRIEFDTQGNQRTHLFYCDPASPGQKGSAERNHELIRLVIPKGKPLDSYTQDDISLMMSHINSYCRPSLGNKTPYDMMCFLYGKGIPERFGIHKIAPDDVTLRPSLLAKGDDKDE</sequence>
<dbReference type="GO" id="GO:0032196">
    <property type="term" value="P:transposition"/>
    <property type="evidence" value="ECO:0007669"/>
    <property type="project" value="TreeGrafter"/>
</dbReference>
<dbReference type="NCBIfam" id="NF033563">
    <property type="entry name" value="transpos_IS30"/>
    <property type="match status" value="1"/>
</dbReference>
<keyword evidence="3" id="KW-0411">Iron-sulfur</keyword>
<dbReference type="InterPro" id="IPR017900">
    <property type="entry name" value="4Fe4S_Fe_S_CS"/>
</dbReference>
<evidence type="ECO:0000256" key="1">
    <source>
        <dbReference type="ARBA" id="ARBA00022723"/>
    </source>
</evidence>
<dbReference type="InterPro" id="IPR025246">
    <property type="entry name" value="IS30-like_HTH"/>
</dbReference>
<dbReference type="InterPro" id="IPR036397">
    <property type="entry name" value="RNaseH_sf"/>
</dbReference>
<evidence type="ECO:0000259" key="5">
    <source>
        <dbReference type="PROSITE" id="PS50994"/>
    </source>
</evidence>
<evidence type="ECO:0000313" key="7">
    <source>
        <dbReference type="Proteomes" id="UP000823890"/>
    </source>
</evidence>
<feature type="domain" description="Integrase catalytic" evidence="5">
    <location>
        <begin position="239"/>
        <end position="402"/>
    </location>
</feature>
<organism evidence="6 7">
    <name type="scientific">Candidatus Mediterraneibacter faecipullorum</name>
    <dbReference type="NCBI Taxonomy" id="2838670"/>
    <lineage>
        <taxon>Bacteria</taxon>
        <taxon>Bacillati</taxon>
        <taxon>Bacillota</taxon>
        <taxon>Clostridia</taxon>
        <taxon>Lachnospirales</taxon>
        <taxon>Lachnospiraceae</taxon>
        <taxon>Mediterraneibacter</taxon>
    </lineage>
</organism>
<name>A0A9D2NQ87_9FIRM</name>
<dbReference type="PROSITE" id="PS50994">
    <property type="entry name" value="INTEGRASE"/>
    <property type="match status" value="1"/>
</dbReference>